<dbReference type="PROSITE" id="PS51831">
    <property type="entry name" value="HD"/>
    <property type="match status" value="1"/>
</dbReference>
<evidence type="ECO:0000313" key="2">
    <source>
        <dbReference type="EMBL" id="OUM19380.1"/>
    </source>
</evidence>
<organism evidence="2 3">
    <name type="scientific">Butyricicoccus porcorum</name>
    <dbReference type="NCBI Taxonomy" id="1945634"/>
    <lineage>
        <taxon>Bacteria</taxon>
        <taxon>Bacillati</taxon>
        <taxon>Bacillota</taxon>
        <taxon>Clostridia</taxon>
        <taxon>Eubacteriales</taxon>
        <taxon>Butyricicoccaceae</taxon>
        <taxon>Butyricicoccus</taxon>
    </lineage>
</organism>
<dbReference type="SUPFAM" id="SSF109604">
    <property type="entry name" value="HD-domain/PDEase-like"/>
    <property type="match status" value="1"/>
</dbReference>
<dbReference type="InterPro" id="IPR003607">
    <property type="entry name" value="HD/PDEase_dom"/>
</dbReference>
<dbReference type="NCBIfam" id="TIGR00277">
    <property type="entry name" value="HDIG"/>
    <property type="match status" value="1"/>
</dbReference>
<protein>
    <recommendedName>
        <fullName evidence="1">HD domain-containing protein</fullName>
    </recommendedName>
</protein>
<dbReference type="InterPro" id="IPR006674">
    <property type="entry name" value="HD_domain"/>
</dbReference>
<feature type="domain" description="HD" evidence="1">
    <location>
        <begin position="33"/>
        <end position="135"/>
    </location>
</feature>
<evidence type="ECO:0000259" key="1">
    <source>
        <dbReference type="PROSITE" id="PS51831"/>
    </source>
</evidence>
<dbReference type="EMBL" id="NHOC01000020">
    <property type="protein sequence ID" value="OUM19380.1"/>
    <property type="molecule type" value="Genomic_DNA"/>
</dbReference>
<sequence length="158" mass="17960">MERIQPILHSPRYQDWLRQMDELEAGRIYCRHGLPHLLDVARIAALLAAERHAPYPRDMIYAAALLHDLGRLAQYTTGAPHAQAGVPMAQELLHETAFTAQEQEEILRAVSRHRTGDAPDSLAQIIFEADHASRMCFACKAADTCYWPEERRNTTVLF</sequence>
<dbReference type="Pfam" id="PF01966">
    <property type="entry name" value="HD"/>
    <property type="match status" value="1"/>
</dbReference>
<reference evidence="2 3" key="1">
    <citation type="submission" date="2017-05" db="EMBL/GenBank/DDBJ databases">
        <title>Butyricicoccus porcorum sp. nov. a butyrate-producing bacterium from the swine intestinal tract.</title>
        <authorList>
            <person name="Trachsel J."/>
            <person name="Humphrey S."/>
            <person name="Allen H.K."/>
        </authorList>
    </citation>
    <scope>NUCLEOTIDE SEQUENCE [LARGE SCALE GENOMIC DNA]</scope>
    <source>
        <strain evidence="2">BB10</strain>
    </source>
</reference>
<dbReference type="CDD" id="cd00077">
    <property type="entry name" value="HDc"/>
    <property type="match status" value="1"/>
</dbReference>
<dbReference type="InterPro" id="IPR006675">
    <property type="entry name" value="HDIG_dom"/>
</dbReference>
<name>A0A252F1B2_9FIRM</name>
<dbReference type="OrthoDB" id="1669667at2"/>
<evidence type="ECO:0000313" key="3">
    <source>
        <dbReference type="Proteomes" id="UP000194903"/>
    </source>
</evidence>
<dbReference type="Gene3D" id="1.10.3210.10">
    <property type="entry name" value="Hypothetical protein af1432"/>
    <property type="match status" value="1"/>
</dbReference>
<accession>A0A252F1B2</accession>
<dbReference type="SMART" id="SM00471">
    <property type="entry name" value="HDc"/>
    <property type="match status" value="1"/>
</dbReference>
<dbReference type="AlphaFoldDB" id="A0A252F1B2"/>
<proteinExistence type="predicted"/>
<dbReference type="Proteomes" id="UP000194903">
    <property type="component" value="Unassembled WGS sequence"/>
</dbReference>
<comment type="caution">
    <text evidence="2">The sequence shown here is derived from an EMBL/GenBank/DDBJ whole genome shotgun (WGS) entry which is preliminary data.</text>
</comment>
<keyword evidence="3" id="KW-1185">Reference proteome</keyword>
<gene>
    <name evidence="2" type="ORF">CBW42_13585</name>
</gene>